<evidence type="ECO:0000256" key="3">
    <source>
        <dbReference type="ARBA" id="ARBA00004479"/>
    </source>
</evidence>
<evidence type="ECO:0000256" key="12">
    <source>
        <dbReference type="ARBA" id="ARBA00023180"/>
    </source>
</evidence>
<dbReference type="PANTHER" id="PTHR31120">
    <property type="entry name" value="METALLOPROTEASE TIKI"/>
    <property type="match status" value="1"/>
</dbReference>
<evidence type="ECO:0000256" key="11">
    <source>
        <dbReference type="ARBA" id="ARBA00023136"/>
    </source>
</evidence>
<name>A0ABP9UYD7_9BACT</name>
<keyword evidence="7" id="KW-0732">Signal</keyword>
<keyword evidence="5" id="KW-0812">Transmembrane</keyword>
<dbReference type="InterPro" id="IPR002816">
    <property type="entry name" value="TraB/PrgY/GumN_fam"/>
</dbReference>
<dbReference type="EMBL" id="BAABRL010000004">
    <property type="protein sequence ID" value="GAA5495461.1"/>
    <property type="molecule type" value="Genomic_DNA"/>
</dbReference>
<evidence type="ECO:0000256" key="10">
    <source>
        <dbReference type="ARBA" id="ARBA00023049"/>
    </source>
</evidence>
<evidence type="ECO:0000256" key="6">
    <source>
        <dbReference type="ARBA" id="ARBA00022723"/>
    </source>
</evidence>
<comment type="cofactor">
    <cofactor evidence="2">
        <name>Co(2+)</name>
        <dbReference type="ChEBI" id="CHEBI:48828"/>
    </cofactor>
</comment>
<evidence type="ECO:0008006" key="15">
    <source>
        <dbReference type="Google" id="ProtNLM"/>
    </source>
</evidence>
<evidence type="ECO:0000256" key="1">
    <source>
        <dbReference type="ARBA" id="ARBA00001936"/>
    </source>
</evidence>
<keyword evidence="6" id="KW-0479">Metal-binding</keyword>
<reference evidence="13 14" key="1">
    <citation type="submission" date="2024-02" db="EMBL/GenBank/DDBJ databases">
        <title>Rubritalea halochordaticola NBRC 107102.</title>
        <authorList>
            <person name="Ichikawa N."/>
            <person name="Katano-Makiyama Y."/>
            <person name="Hidaka K."/>
        </authorList>
    </citation>
    <scope>NUCLEOTIDE SEQUENCE [LARGE SCALE GENOMIC DNA]</scope>
    <source>
        <strain evidence="13 14">NBRC 107102</strain>
    </source>
</reference>
<gene>
    <name evidence="13" type="ORF">Rhal01_01636</name>
</gene>
<keyword evidence="9" id="KW-1133">Transmembrane helix</keyword>
<evidence type="ECO:0000256" key="9">
    <source>
        <dbReference type="ARBA" id="ARBA00022989"/>
    </source>
</evidence>
<evidence type="ECO:0000313" key="14">
    <source>
        <dbReference type="Proteomes" id="UP001424741"/>
    </source>
</evidence>
<evidence type="ECO:0000256" key="7">
    <source>
        <dbReference type="ARBA" id="ARBA00022729"/>
    </source>
</evidence>
<keyword evidence="4" id="KW-0645">Protease</keyword>
<dbReference type="CDD" id="cd14789">
    <property type="entry name" value="Tiki"/>
    <property type="match status" value="1"/>
</dbReference>
<evidence type="ECO:0000256" key="2">
    <source>
        <dbReference type="ARBA" id="ARBA00001941"/>
    </source>
</evidence>
<dbReference type="InterPro" id="IPR040230">
    <property type="entry name" value="TIKI1/2-like"/>
</dbReference>
<organism evidence="13 14">
    <name type="scientific">Rubritalea halochordaticola</name>
    <dbReference type="NCBI Taxonomy" id="714537"/>
    <lineage>
        <taxon>Bacteria</taxon>
        <taxon>Pseudomonadati</taxon>
        <taxon>Verrucomicrobiota</taxon>
        <taxon>Verrucomicrobiia</taxon>
        <taxon>Verrucomicrobiales</taxon>
        <taxon>Rubritaleaceae</taxon>
        <taxon>Rubritalea</taxon>
    </lineage>
</organism>
<evidence type="ECO:0000313" key="13">
    <source>
        <dbReference type="EMBL" id="GAA5495461.1"/>
    </source>
</evidence>
<comment type="caution">
    <text evidence="13">The sequence shown here is derived from an EMBL/GenBank/DDBJ whole genome shotgun (WGS) entry which is preliminary data.</text>
</comment>
<evidence type="ECO:0000256" key="5">
    <source>
        <dbReference type="ARBA" id="ARBA00022692"/>
    </source>
</evidence>
<keyword evidence="8" id="KW-0378">Hydrolase</keyword>
<sequence>MKRFLFITCAFLINIAHVGAQQVEEKVDFSQLKHPLKPFLWKVEGNGLKKPSYLLGSVHLGDPRLLKLHPAAERAFLQADTLATEVTFENNPQEAEQKDEPNITRKSQFNLKADLGLDLYKDVSKELNTISPDLDISFYETKQTWFLVLTLPCMESLLSHHTFMDEHLAKRAAKLSKPNWALEPDGDSMDGYKELSILEVRQTLREYLAMQNAARSRGKTLDQEITEAYLLGTKKAMDEFNNRMEPHQVTSKEFTEKLDREMDRRDQVMVNSINKKFRSHPDQSHFIIAGCAHFLERERNILKLLREQGYTVSRILK</sequence>
<keyword evidence="14" id="KW-1185">Reference proteome</keyword>
<protein>
    <recommendedName>
        <fullName evidence="15">TraB/GumN family protein</fullName>
    </recommendedName>
</protein>
<keyword evidence="12" id="KW-0325">Glycoprotein</keyword>
<keyword evidence="10" id="KW-0482">Metalloprotease</keyword>
<comment type="cofactor">
    <cofactor evidence="1">
        <name>Mn(2+)</name>
        <dbReference type="ChEBI" id="CHEBI:29035"/>
    </cofactor>
</comment>
<proteinExistence type="predicted"/>
<comment type="subcellular location">
    <subcellularLocation>
        <location evidence="3">Membrane</location>
        <topology evidence="3">Single-pass type I membrane protein</topology>
    </subcellularLocation>
</comment>
<evidence type="ECO:0000256" key="4">
    <source>
        <dbReference type="ARBA" id="ARBA00022670"/>
    </source>
</evidence>
<evidence type="ECO:0000256" key="8">
    <source>
        <dbReference type="ARBA" id="ARBA00022801"/>
    </source>
</evidence>
<dbReference type="RefSeq" id="WP_346188255.1">
    <property type="nucleotide sequence ID" value="NZ_BAABRL010000004.1"/>
</dbReference>
<dbReference type="Proteomes" id="UP001424741">
    <property type="component" value="Unassembled WGS sequence"/>
</dbReference>
<dbReference type="PANTHER" id="PTHR31120:SF6">
    <property type="entry name" value="METALLOPROTEASE TIKI HOMOLOG"/>
    <property type="match status" value="1"/>
</dbReference>
<keyword evidence="11" id="KW-0472">Membrane</keyword>
<accession>A0ABP9UYD7</accession>
<dbReference type="Pfam" id="PF01963">
    <property type="entry name" value="TraB_PrgY_gumN"/>
    <property type="match status" value="1"/>
</dbReference>